<accession>A0A7I8KZ53</accession>
<name>A0A7I8KZ53_SPIIN</name>
<gene>
    <name evidence="1" type="ORF">SI8410_09012922</name>
</gene>
<dbReference type="EMBL" id="LR746272">
    <property type="protein sequence ID" value="CAA7402244.1"/>
    <property type="molecule type" value="Genomic_DNA"/>
</dbReference>
<proteinExistence type="predicted"/>
<protein>
    <submittedName>
        <fullName evidence="1">Uncharacterized protein</fullName>
    </submittedName>
</protein>
<evidence type="ECO:0000313" key="1">
    <source>
        <dbReference type="EMBL" id="CAA7402244.1"/>
    </source>
</evidence>
<organism evidence="1 2">
    <name type="scientific">Spirodela intermedia</name>
    <name type="common">Intermediate duckweed</name>
    <dbReference type="NCBI Taxonomy" id="51605"/>
    <lineage>
        <taxon>Eukaryota</taxon>
        <taxon>Viridiplantae</taxon>
        <taxon>Streptophyta</taxon>
        <taxon>Embryophyta</taxon>
        <taxon>Tracheophyta</taxon>
        <taxon>Spermatophyta</taxon>
        <taxon>Magnoliopsida</taxon>
        <taxon>Liliopsida</taxon>
        <taxon>Araceae</taxon>
        <taxon>Lemnoideae</taxon>
        <taxon>Spirodela</taxon>
    </lineage>
</organism>
<keyword evidence="2" id="KW-1185">Reference proteome</keyword>
<dbReference type="Proteomes" id="UP000663760">
    <property type="component" value="Chromosome 9"/>
</dbReference>
<reference evidence="1" key="1">
    <citation type="submission" date="2020-02" db="EMBL/GenBank/DDBJ databases">
        <authorList>
            <person name="Scholz U."/>
            <person name="Mascher M."/>
            <person name="Fiebig A."/>
        </authorList>
    </citation>
    <scope>NUCLEOTIDE SEQUENCE</scope>
</reference>
<dbReference type="AlphaFoldDB" id="A0A7I8KZ53"/>
<sequence>MCRRSTVLYLNPANHRGMRGEGEERRVCGKRRREWARRRASDTYHDPHCQISPPAGQRMENVYRRFAYFEIQKMTVEAAPPRLGFSS</sequence>
<evidence type="ECO:0000313" key="2">
    <source>
        <dbReference type="Proteomes" id="UP000663760"/>
    </source>
</evidence>